<evidence type="ECO:0000256" key="3">
    <source>
        <dbReference type="ARBA" id="ARBA00022448"/>
    </source>
</evidence>
<dbReference type="PANTHER" id="PTHR46494">
    <property type="entry name" value="CORA FAMILY METAL ION TRANSPORTER (EUROFUNG)"/>
    <property type="match status" value="1"/>
</dbReference>
<comment type="subcellular location">
    <subcellularLocation>
        <location evidence="1">Cell membrane</location>
        <topology evidence="1">Multi-pass membrane protein</topology>
    </subcellularLocation>
</comment>
<proteinExistence type="inferred from homology"/>
<dbReference type="OrthoDB" id="165352at2759"/>
<dbReference type="InterPro" id="IPR045863">
    <property type="entry name" value="CorA_TM1_TM2"/>
</dbReference>
<feature type="transmembrane region" description="Helical" evidence="9">
    <location>
        <begin position="582"/>
        <end position="602"/>
    </location>
</feature>
<gene>
    <name evidence="10" type="ORF">BD289DRAFT_369526</name>
</gene>
<keyword evidence="7 9" id="KW-0472">Membrane</keyword>
<organism evidence="10 11">
    <name type="scientific">Coniella lustricola</name>
    <dbReference type="NCBI Taxonomy" id="2025994"/>
    <lineage>
        <taxon>Eukaryota</taxon>
        <taxon>Fungi</taxon>
        <taxon>Dikarya</taxon>
        <taxon>Ascomycota</taxon>
        <taxon>Pezizomycotina</taxon>
        <taxon>Sordariomycetes</taxon>
        <taxon>Sordariomycetidae</taxon>
        <taxon>Diaporthales</taxon>
        <taxon>Schizoparmaceae</taxon>
        <taxon>Coniella</taxon>
    </lineage>
</organism>
<evidence type="ECO:0000313" key="11">
    <source>
        <dbReference type="Proteomes" id="UP000241462"/>
    </source>
</evidence>
<evidence type="ECO:0000256" key="4">
    <source>
        <dbReference type="ARBA" id="ARBA00022475"/>
    </source>
</evidence>
<dbReference type="Gene3D" id="3.30.460.20">
    <property type="entry name" value="CorA soluble domain-like"/>
    <property type="match status" value="1"/>
</dbReference>
<dbReference type="Proteomes" id="UP000241462">
    <property type="component" value="Unassembled WGS sequence"/>
</dbReference>
<dbReference type="GO" id="GO:0050897">
    <property type="term" value="F:cobalt ion binding"/>
    <property type="evidence" value="ECO:0007669"/>
    <property type="project" value="TreeGrafter"/>
</dbReference>
<dbReference type="SUPFAM" id="SSF144083">
    <property type="entry name" value="Magnesium transport protein CorA, transmembrane region"/>
    <property type="match status" value="1"/>
</dbReference>
<keyword evidence="5 9" id="KW-0812">Transmembrane</keyword>
<dbReference type="GO" id="GO:0015095">
    <property type="term" value="F:magnesium ion transmembrane transporter activity"/>
    <property type="evidence" value="ECO:0007669"/>
    <property type="project" value="TreeGrafter"/>
</dbReference>
<feature type="region of interest" description="Disordered" evidence="8">
    <location>
        <begin position="251"/>
        <end position="272"/>
    </location>
</feature>
<comment type="similarity">
    <text evidence="2">Belongs to the CorA metal ion transporter (MIT) (TC 1.A.35) family.</text>
</comment>
<name>A0A2T3A6J3_9PEZI</name>
<dbReference type="InterPro" id="IPR002523">
    <property type="entry name" value="MgTranspt_CorA/ZnTranspt_ZntB"/>
</dbReference>
<dbReference type="GO" id="GO:0015087">
    <property type="term" value="F:cobalt ion transmembrane transporter activity"/>
    <property type="evidence" value="ECO:0007669"/>
    <property type="project" value="TreeGrafter"/>
</dbReference>
<evidence type="ECO:0000256" key="7">
    <source>
        <dbReference type="ARBA" id="ARBA00023136"/>
    </source>
</evidence>
<evidence type="ECO:0000256" key="1">
    <source>
        <dbReference type="ARBA" id="ARBA00004651"/>
    </source>
</evidence>
<dbReference type="Pfam" id="PF01544">
    <property type="entry name" value="CorA"/>
    <property type="match status" value="1"/>
</dbReference>
<reference evidence="10 11" key="1">
    <citation type="journal article" date="2018" name="Mycol. Prog.">
        <title>Coniella lustricola, a new species from submerged detritus.</title>
        <authorList>
            <person name="Raudabaugh D.B."/>
            <person name="Iturriaga T."/>
            <person name="Carver A."/>
            <person name="Mondo S."/>
            <person name="Pangilinan J."/>
            <person name="Lipzen A."/>
            <person name="He G."/>
            <person name="Amirebrahimi M."/>
            <person name="Grigoriev I.V."/>
            <person name="Miller A.N."/>
        </authorList>
    </citation>
    <scope>NUCLEOTIDE SEQUENCE [LARGE SCALE GENOMIC DNA]</scope>
    <source>
        <strain evidence="10 11">B22-T-1</strain>
    </source>
</reference>
<dbReference type="EMBL" id="KZ678454">
    <property type="protein sequence ID" value="PSR83766.1"/>
    <property type="molecule type" value="Genomic_DNA"/>
</dbReference>
<keyword evidence="11" id="KW-1185">Reference proteome</keyword>
<dbReference type="InParanoid" id="A0A2T3A6J3"/>
<evidence type="ECO:0000256" key="5">
    <source>
        <dbReference type="ARBA" id="ARBA00022692"/>
    </source>
</evidence>
<dbReference type="AlphaFoldDB" id="A0A2T3A6J3"/>
<keyword evidence="6 9" id="KW-1133">Transmembrane helix</keyword>
<dbReference type="GO" id="GO:0000287">
    <property type="term" value="F:magnesium ion binding"/>
    <property type="evidence" value="ECO:0007669"/>
    <property type="project" value="TreeGrafter"/>
</dbReference>
<dbReference type="GO" id="GO:0005886">
    <property type="term" value="C:plasma membrane"/>
    <property type="evidence" value="ECO:0007669"/>
    <property type="project" value="UniProtKB-SubCell"/>
</dbReference>
<dbReference type="STRING" id="2025994.A0A2T3A6J3"/>
<evidence type="ECO:0000313" key="10">
    <source>
        <dbReference type="EMBL" id="PSR83766.1"/>
    </source>
</evidence>
<dbReference type="SUPFAM" id="SSF143865">
    <property type="entry name" value="CorA soluble domain-like"/>
    <property type="match status" value="1"/>
</dbReference>
<evidence type="ECO:0000256" key="8">
    <source>
        <dbReference type="SAM" id="MobiDB-lite"/>
    </source>
</evidence>
<evidence type="ECO:0000256" key="2">
    <source>
        <dbReference type="ARBA" id="ARBA00009765"/>
    </source>
</evidence>
<evidence type="ECO:0000256" key="6">
    <source>
        <dbReference type="ARBA" id="ARBA00022989"/>
    </source>
</evidence>
<dbReference type="InterPro" id="IPR045861">
    <property type="entry name" value="CorA_cytoplasmic_dom"/>
</dbReference>
<sequence>MASPGDDDDVQLALPAEVKARDFAVPLAQTIADESALAASAPAAAAAAAVRPVVQTRFDDNVDVGFNTGLELPKSRGITKSDTAIPQGRPDATPFSPIRRRMTRANTFKSIDDFNEFETHRDGWQPGAEPGLDPYKTDGGHASFKPSTHCDITIVDFSHSDIDVQSFTNETLDAFLRLPQPEWSKCRWINVNGLSWDVISILGKHKRLHRLALEDVLQTRNRTKTDWYSNHAFLIFTMLKLVRVCEEDSSDEESDSDTESFTNGSSKSSKRSYLRRTLGSLQKKLGKLGGSQQPQVRLEALEKGAEPLDLQHLKSYETGLSQASGETLERTLQRYQAGPNEARIAYFEKHSALVARKLGVIAEQVSIFITNDNTIISFFELSADVVEKPMLKRLHTQDTALRASCDASMVGQAIIDAATDMAIPISSVYADVLSDLELDVLTRPNVTNTKKLYIIINEINKMLAFINPIINLINTLRDHKAELPQESAAQQLRDPSRGVIITPMTHTYLGDVLDHCMLITEQLNDIKTQADGLIDLIFNTISAYQNESMKQLTLATIFFLPLTFLTGYFGQNFEPFSDLDRGVTFFWIIAVPMSCATVLVLMREMIWEWLRSFLQRRDILRARKTRRAKRKKRH</sequence>
<protein>
    <submittedName>
        <fullName evidence="10">Uncharacterized protein</fullName>
    </submittedName>
</protein>
<evidence type="ECO:0000256" key="9">
    <source>
        <dbReference type="SAM" id="Phobius"/>
    </source>
</evidence>
<dbReference type="Gene3D" id="1.20.58.340">
    <property type="entry name" value="Magnesium transport protein CorA, transmembrane region"/>
    <property type="match status" value="2"/>
</dbReference>
<accession>A0A2T3A6J3</accession>
<keyword evidence="3" id="KW-0813">Transport</keyword>
<dbReference type="PANTHER" id="PTHR46494:SF1">
    <property type="entry name" value="CORA FAMILY METAL ION TRANSPORTER (EUROFUNG)"/>
    <property type="match status" value="1"/>
</dbReference>
<keyword evidence="4" id="KW-1003">Cell membrane</keyword>